<feature type="transmembrane region" description="Helical" evidence="2">
    <location>
        <begin position="138"/>
        <end position="158"/>
    </location>
</feature>
<feature type="transmembrane region" description="Helical" evidence="2">
    <location>
        <begin position="251"/>
        <end position="272"/>
    </location>
</feature>
<evidence type="ECO:0000256" key="2">
    <source>
        <dbReference type="SAM" id="Phobius"/>
    </source>
</evidence>
<evidence type="ECO:0000313" key="3">
    <source>
        <dbReference type="EMBL" id="KAK7603143.1"/>
    </source>
</evidence>
<comment type="caution">
    <text evidence="3">The sequence shown here is derived from an EMBL/GenBank/DDBJ whole genome shotgun (WGS) entry which is preliminary data.</text>
</comment>
<organism evidence="3 4">
    <name type="scientific">Parthenolecanium corni</name>
    <dbReference type="NCBI Taxonomy" id="536013"/>
    <lineage>
        <taxon>Eukaryota</taxon>
        <taxon>Metazoa</taxon>
        <taxon>Ecdysozoa</taxon>
        <taxon>Arthropoda</taxon>
        <taxon>Hexapoda</taxon>
        <taxon>Insecta</taxon>
        <taxon>Pterygota</taxon>
        <taxon>Neoptera</taxon>
        <taxon>Paraneoptera</taxon>
        <taxon>Hemiptera</taxon>
        <taxon>Sternorrhyncha</taxon>
        <taxon>Coccoidea</taxon>
        <taxon>Coccidae</taxon>
        <taxon>Parthenolecanium</taxon>
    </lineage>
</organism>
<keyword evidence="2" id="KW-0472">Membrane</keyword>
<name>A0AAN9U2B5_9HEMI</name>
<dbReference type="EMBL" id="JBBCAQ010000006">
    <property type="protein sequence ID" value="KAK7603143.1"/>
    <property type="molecule type" value="Genomic_DNA"/>
</dbReference>
<reference evidence="3 4" key="1">
    <citation type="submission" date="2024-03" db="EMBL/GenBank/DDBJ databases">
        <title>Adaptation during the transition from Ophiocordyceps entomopathogen to insect associate is accompanied by gene loss and intensified selection.</title>
        <authorList>
            <person name="Ward C.M."/>
            <person name="Onetto C.A."/>
            <person name="Borneman A.R."/>
        </authorList>
    </citation>
    <scope>NUCLEOTIDE SEQUENCE [LARGE SCALE GENOMIC DNA]</scope>
    <source>
        <strain evidence="3">AWRI1</strain>
        <tissue evidence="3">Single Adult Female</tissue>
    </source>
</reference>
<accession>A0AAN9U2B5</accession>
<evidence type="ECO:0000256" key="1">
    <source>
        <dbReference type="SAM" id="MobiDB-lite"/>
    </source>
</evidence>
<feature type="region of interest" description="Disordered" evidence="1">
    <location>
        <begin position="63"/>
        <end position="88"/>
    </location>
</feature>
<evidence type="ECO:0000313" key="4">
    <source>
        <dbReference type="Proteomes" id="UP001367676"/>
    </source>
</evidence>
<feature type="region of interest" description="Disordered" evidence="1">
    <location>
        <begin position="1"/>
        <end position="43"/>
    </location>
</feature>
<dbReference type="Proteomes" id="UP001367676">
    <property type="component" value="Unassembled WGS sequence"/>
</dbReference>
<feature type="transmembrane region" description="Helical" evidence="2">
    <location>
        <begin position="193"/>
        <end position="214"/>
    </location>
</feature>
<keyword evidence="2" id="KW-1133">Transmembrane helix</keyword>
<protein>
    <submittedName>
        <fullName evidence="3">Uncharacterized protein</fullName>
    </submittedName>
</protein>
<gene>
    <name evidence="3" type="ORF">V9T40_003142</name>
</gene>
<feature type="transmembrane region" description="Helical" evidence="2">
    <location>
        <begin position="293"/>
        <end position="316"/>
    </location>
</feature>
<keyword evidence="4" id="KW-1185">Reference proteome</keyword>
<feature type="transmembrane region" description="Helical" evidence="2">
    <location>
        <begin position="226"/>
        <end position="245"/>
    </location>
</feature>
<proteinExistence type="predicted"/>
<keyword evidence="2" id="KW-0812">Transmembrane</keyword>
<dbReference type="AlphaFoldDB" id="A0AAN9U2B5"/>
<sequence length="334" mass="37432">MNPGNDHHQLNVLGPREQTPSNSLTLPPIELEKSVSKKKSKKRKRLRKRLLILKKFSPEEDNSGNLLAQKSQSSRSSNDKSRVSFDSPITGDVRQDRISAVKPILIPFVILHGSAYGVTVPFMWYHQHCSSEEGSLTIFDNVVAYAISVVGLGCVVFFEEVQNTPPYNIICPLIASNALAYLLAKVACNRELILILEMASIAGIEMLAIFLISIFSSKDLTPVTPLIIAAYFGTSILHLSIIYFAGDTVPIIMLNVINLFLAFGLCLCIMQFPITSDPRYRLPHKKRIFGAIMLHYATLSLSTHTYMTTAAIFNVYDTKRFEHYVVNLTFYLEQ</sequence>
<feature type="transmembrane region" description="Helical" evidence="2">
    <location>
        <begin position="104"/>
        <end position="126"/>
    </location>
</feature>